<protein>
    <submittedName>
        <fullName evidence="1">Uncharacterized protein</fullName>
    </submittedName>
</protein>
<evidence type="ECO:0000313" key="1">
    <source>
        <dbReference type="EMBL" id="MCP1259918.1"/>
    </source>
</evidence>
<feature type="non-terminal residue" evidence="1">
    <location>
        <position position="1"/>
    </location>
</feature>
<organism evidence="1 2">
    <name type="scientific">Acetobacter lambici</name>
    <dbReference type="NCBI Taxonomy" id="1332824"/>
    <lineage>
        <taxon>Bacteria</taxon>
        <taxon>Pseudomonadati</taxon>
        <taxon>Pseudomonadota</taxon>
        <taxon>Alphaproteobacteria</taxon>
        <taxon>Acetobacterales</taxon>
        <taxon>Acetobacteraceae</taxon>
        <taxon>Acetobacter</taxon>
    </lineage>
</organism>
<reference evidence="1 2" key="1">
    <citation type="submission" date="2022-06" db="EMBL/GenBank/DDBJ databases">
        <title>Acetobacer genomes from food samples.</title>
        <authorList>
            <person name="Sombolestani A."/>
        </authorList>
    </citation>
    <scope>NUCLEOTIDE SEQUENCE [LARGE SCALE GENOMIC DNA]</scope>
    <source>
        <strain evidence="1 2">R-83285</strain>
    </source>
</reference>
<accession>A0ABT1F730</accession>
<proteinExistence type="predicted"/>
<dbReference type="EMBL" id="JAMYZZ010000062">
    <property type="protein sequence ID" value="MCP1259918.1"/>
    <property type="molecule type" value="Genomic_DNA"/>
</dbReference>
<gene>
    <name evidence="1" type="ORF">NKW50_15180</name>
</gene>
<evidence type="ECO:0000313" key="2">
    <source>
        <dbReference type="Proteomes" id="UP001523528"/>
    </source>
</evidence>
<comment type="caution">
    <text evidence="1">The sequence shown here is derived from an EMBL/GenBank/DDBJ whole genome shotgun (WGS) entry which is preliminary data.</text>
</comment>
<name>A0ABT1F730_9PROT</name>
<keyword evidence="2" id="KW-1185">Reference proteome</keyword>
<sequence length="85" mass="9837">KAITLHQNLLNSYAEKILIQKSLFLWGDYHATSIKMGYYTPSTGGWKVIRACATLCLHRVRLLLMKISFIQNRLFHNLTRCTTLP</sequence>
<dbReference type="Proteomes" id="UP001523528">
    <property type="component" value="Unassembled WGS sequence"/>
</dbReference>